<reference evidence="1 2" key="1">
    <citation type="submission" date="2016-10" db="EMBL/GenBank/DDBJ databases">
        <authorList>
            <person name="de Groot N.N."/>
        </authorList>
    </citation>
    <scope>NUCLEOTIDE SEQUENCE [LARGE SCALE GENOMIC DNA]</scope>
    <source>
        <strain evidence="1 2">DSM 19033</strain>
    </source>
</reference>
<accession>A0A1H4DWR5</accession>
<dbReference type="OrthoDB" id="763610at2"/>
<protein>
    <submittedName>
        <fullName evidence="1">Uncharacterized protein</fullName>
    </submittedName>
</protein>
<organism evidence="1 2">
    <name type="scientific">Pedobacter hartonius</name>
    <dbReference type="NCBI Taxonomy" id="425514"/>
    <lineage>
        <taxon>Bacteria</taxon>
        <taxon>Pseudomonadati</taxon>
        <taxon>Bacteroidota</taxon>
        <taxon>Sphingobacteriia</taxon>
        <taxon>Sphingobacteriales</taxon>
        <taxon>Sphingobacteriaceae</taxon>
        <taxon>Pedobacter</taxon>
    </lineage>
</organism>
<evidence type="ECO:0000313" key="2">
    <source>
        <dbReference type="Proteomes" id="UP000198850"/>
    </source>
</evidence>
<dbReference type="RefSeq" id="WP_090556644.1">
    <property type="nucleotide sequence ID" value="NZ_FNRA01000005.1"/>
</dbReference>
<dbReference type="AlphaFoldDB" id="A0A1H4DWR5"/>
<evidence type="ECO:0000313" key="1">
    <source>
        <dbReference type="EMBL" id="SEA77191.1"/>
    </source>
</evidence>
<dbReference type="Proteomes" id="UP000198850">
    <property type="component" value="Unassembled WGS sequence"/>
</dbReference>
<keyword evidence="2" id="KW-1185">Reference proteome</keyword>
<gene>
    <name evidence="1" type="ORF">SAMN05443550_105139</name>
</gene>
<dbReference type="EMBL" id="FNRA01000005">
    <property type="protein sequence ID" value="SEA77191.1"/>
    <property type="molecule type" value="Genomic_DNA"/>
</dbReference>
<sequence>MNSIPDELTDLLHYCHSLAKLLLEEQGEFYPFGVYLNPGNVITQRMFHDGDDFPLSTGLINIIKYDFDHQLAAGSILGAAITYEAKITNEQYRKSVQVIAVRLSNSRLQPGMFCYLPYRITDNKIEYLPSWTEIE</sequence>
<name>A0A1H4DWR5_9SPHI</name>
<proteinExistence type="predicted"/>